<evidence type="ECO:0000313" key="1">
    <source>
        <dbReference type="EMBL" id="AFK10743.1"/>
    </source>
</evidence>
<protein>
    <recommendedName>
        <fullName evidence="2">RBR-type E3 ubiquitin transferase</fullName>
    </recommendedName>
</protein>
<evidence type="ECO:0008006" key="2">
    <source>
        <dbReference type="Google" id="ProtNLM"/>
    </source>
</evidence>
<dbReference type="SUPFAM" id="SSF57850">
    <property type="entry name" value="RING/U-box"/>
    <property type="match status" value="1"/>
</dbReference>
<dbReference type="Gene3D" id="1.20.120.1750">
    <property type="match status" value="1"/>
</dbReference>
<organism evidence="1">
    <name type="scientific">Callorhinchus milii</name>
    <name type="common">Ghost shark</name>
    <dbReference type="NCBI Taxonomy" id="7868"/>
    <lineage>
        <taxon>Eukaryota</taxon>
        <taxon>Metazoa</taxon>
        <taxon>Chordata</taxon>
        <taxon>Craniata</taxon>
        <taxon>Vertebrata</taxon>
        <taxon>Chondrichthyes</taxon>
        <taxon>Holocephali</taxon>
        <taxon>Chimaeriformes</taxon>
        <taxon>Callorhinchidae</taxon>
        <taxon>Callorhinchus</taxon>
    </lineage>
</organism>
<reference evidence="1" key="1">
    <citation type="journal article" date="2012" name="PLoS ONE">
        <title>Sequencing and Analysis of Full-Length cDNAs, 5'-ESTs and 3'-ESTs from a Cartilaginous Fish, the Elephant Shark (Callorhinchus milii).</title>
        <authorList>
            <person name="Tan Y.Y."/>
            <person name="Kodzius R."/>
            <person name="Tay B.H."/>
            <person name="Tay A."/>
            <person name="Brenner S."/>
            <person name="Venkatesh B."/>
        </authorList>
    </citation>
    <scope>NUCLEOTIDE SEQUENCE</scope>
    <source>
        <tissue evidence="1">Gills</tissue>
    </source>
</reference>
<accession>K4FRY0</accession>
<dbReference type="RefSeq" id="NP_001279179.1">
    <property type="nucleotide sequence ID" value="NM_001292250.1"/>
</dbReference>
<dbReference type="GeneID" id="103172137"/>
<proteinExistence type="evidence at transcript level"/>
<dbReference type="KEGG" id="cmk:103172137"/>
<dbReference type="OrthoDB" id="1431934at2759"/>
<sequence>MEIIAYEATSRRFQFLTKAYKGTVGRLCTASCGHLVESKGLNKWCEAVLNEGHLVFKCPKCCKVWLWQEVCALACLTQEERSSCEEIISRITTQADESFKKCPECGLYVQRVDLEKLSAECLPCSETKKKVFVFCFDCLREWRNPDVQSNSCGNGACTFTALLQGCPTINVQNAAVHGCPKVRACPNCEVLTQHCLEGCSNIDCPNCNYTFCFRCLGLDENHTGGLQGCSIAERQKVSGNKVYEKREQLDDEDYLLVLQTQLEMENRWAQLQMHRVTRADRPQQPSHQPGEI</sequence>
<name>K4FRY0_CALMI</name>
<dbReference type="AlphaFoldDB" id="K4FRY0"/>
<dbReference type="EMBL" id="JX052515">
    <property type="protein sequence ID" value="AFK10743.1"/>
    <property type="molecule type" value="mRNA"/>
</dbReference>